<reference evidence="3" key="1">
    <citation type="journal article" date="2013" name="Nat. Genet.">
        <title>The draft genomes of soft-shell turtle and green sea turtle yield insights into the development and evolution of the turtle-specific body plan.</title>
        <authorList>
            <person name="Wang Z."/>
            <person name="Pascual-Anaya J."/>
            <person name="Zadissa A."/>
            <person name="Li W."/>
            <person name="Niimura Y."/>
            <person name="Huang Z."/>
            <person name="Li C."/>
            <person name="White S."/>
            <person name="Xiong Z."/>
            <person name="Fang D."/>
            <person name="Wang B."/>
            <person name="Ming Y."/>
            <person name="Chen Y."/>
            <person name="Zheng Y."/>
            <person name="Kuraku S."/>
            <person name="Pignatelli M."/>
            <person name="Herrero J."/>
            <person name="Beal K."/>
            <person name="Nozawa M."/>
            <person name="Li Q."/>
            <person name="Wang J."/>
            <person name="Zhang H."/>
            <person name="Yu L."/>
            <person name="Shigenobu S."/>
            <person name="Wang J."/>
            <person name="Liu J."/>
            <person name="Flicek P."/>
            <person name="Searle S."/>
            <person name="Wang J."/>
            <person name="Kuratani S."/>
            <person name="Yin Y."/>
            <person name="Aken B."/>
            <person name="Zhang G."/>
            <person name="Irie N."/>
        </authorList>
    </citation>
    <scope>NUCLEOTIDE SEQUENCE [LARGE SCALE GENOMIC DNA]</scope>
</reference>
<dbReference type="EMBL" id="KB504069">
    <property type="protein sequence ID" value="EMP40737.1"/>
    <property type="molecule type" value="Genomic_DNA"/>
</dbReference>
<accession>M7CID6</accession>
<proteinExistence type="predicted"/>
<evidence type="ECO:0000313" key="3">
    <source>
        <dbReference type="Proteomes" id="UP000031443"/>
    </source>
</evidence>
<organism evidence="2 3">
    <name type="scientific">Chelonia mydas</name>
    <name type="common">Green sea-turtle</name>
    <name type="synonym">Chelonia agassizi</name>
    <dbReference type="NCBI Taxonomy" id="8469"/>
    <lineage>
        <taxon>Eukaryota</taxon>
        <taxon>Metazoa</taxon>
        <taxon>Chordata</taxon>
        <taxon>Craniata</taxon>
        <taxon>Vertebrata</taxon>
        <taxon>Euteleostomi</taxon>
        <taxon>Archelosauria</taxon>
        <taxon>Testudinata</taxon>
        <taxon>Testudines</taxon>
        <taxon>Cryptodira</taxon>
        <taxon>Durocryptodira</taxon>
        <taxon>Americhelydia</taxon>
        <taxon>Chelonioidea</taxon>
        <taxon>Cheloniidae</taxon>
        <taxon>Chelonia</taxon>
    </lineage>
</organism>
<evidence type="ECO:0000313" key="2">
    <source>
        <dbReference type="EMBL" id="EMP40737.1"/>
    </source>
</evidence>
<sequence length="353" mass="38515">MWKKFLSVWYLRGESLEQIKVGDQVKARTEEGRGTVLVSDKLLASKAWGSKPDPGKSDVLKVTQCKKTLLVENSSLSVKGGESKESLDEPRQPCELMALSNQQCGKARLGEHEYPYTLPVSSVENCDSEGNVRVAVQVNDLPMKGAIPISKQLSVNSHVCWDKGKDIPSCLSVKGECFSSSFLSVKQTEEACQPMMVNNLSVDPELILDTMKAQEGSGPEFVSARDGDIVTRLHPVDVINSSQRPSHSATSILPVTSMLLGKDMTTLSDQGDIVARAQGKHEGDLTMLLTDSVESCNEEENASNLVSKKSSRLPERGVCENPPDGAEVILDLRETQKESVVAQENVPLQQAFR</sequence>
<keyword evidence="3" id="KW-1185">Reference proteome</keyword>
<protein>
    <submittedName>
        <fullName evidence="2">Uncharacterized protein</fullName>
    </submittedName>
</protein>
<dbReference type="Proteomes" id="UP000031443">
    <property type="component" value="Unassembled WGS sequence"/>
</dbReference>
<name>M7CID6_CHEMY</name>
<gene>
    <name evidence="2" type="ORF">UY3_02027</name>
</gene>
<dbReference type="AlphaFoldDB" id="M7CID6"/>
<evidence type="ECO:0000256" key="1">
    <source>
        <dbReference type="SAM" id="MobiDB-lite"/>
    </source>
</evidence>
<feature type="region of interest" description="Disordered" evidence="1">
    <location>
        <begin position="301"/>
        <end position="320"/>
    </location>
</feature>